<dbReference type="InterPro" id="IPR051533">
    <property type="entry name" value="WaaL-like"/>
</dbReference>
<feature type="transmembrane region" description="Helical" evidence="6">
    <location>
        <begin position="91"/>
        <end position="111"/>
    </location>
</feature>
<keyword evidence="9" id="KW-1185">Reference proteome</keyword>
<dbReference type="Pfam" id="PF04932">
    <property type="entry name" value="Wzy_C"/>
    <property type="match status" value="1"/>
</dbReference>
<dbReference type="PANTHER" id="PTHR37422">
    <property type="entry name" value="TEICHURONIC ACID BIOSYNTHESIS PROTEIN TUAE"/>
    <property type="match status" value="1"/>
</dbReference>
<keyword evidence="4 6" id="KW-0472">Membrane</keyword>
<feature type="transmembrane region" description="Helical" evidence="6">
    <location>
        <begin position="22"/>
        <end position="54"/>
    </location>
</feature>
<evidence type="ECO:0000256" key="3">
    <source>
        <dbReference type="ARBA" id="ARBA00022989"/>
    </source>
</evidence>
<feature type="transmembrane region" description="Helical" evidence="6">
    <location>
        <begin position="206"/>
        <end position="224"/>
    </location>
</feature>
<evidence type="ECO:0000313" key="8">
    <source>
        <dbReference type="EMBL" id="MEQ2439337.1"/>
    </source>
</evidence>
<feature type="transmembrane region" description="Helical" evidence="6">
    <location>
        <begin position="419"/>
        <end position="435"/>
    </location>
</feature>
<comment type="subcellular location">
    <subcellularLocation>
        <location evidence="1">Membrane</location>
        <topology evidence="1">Multi-pass membrane protein</topology>
    </subcellularLocation>
</comment>
<feature type="transmembrane region" description="Helical" evidence="6">
    <location>
        <begin position="177"/>
        <end position="194"/>
    </location>
</feature>
<organism evidence="8 9">
    <name type="scientific">Solibaculum intestinale</name>
    <dbReference type="NCBI Taxonomy" id="3133165"/>
    <lineage>
        <taxon>Bacteria</taxon>
        <taxon>Bacillati</taxon>
        <taxon>Bacillota</taxon>
        <taxon>Clostridia</taxon>
        <taxon>Eubacteriales</taxon>
        <taxon>Oscillospiraceae</taxon>
        <taxon>Solibaculum</taxon>
    </lineage>
</organism>
<evidence type="ECO:0000256" key="6">
    <source>
        <dbReference type="SAM" id="Phobius"/>
    </source>
</evidence>
<feature type="transmembrane region" description="Helical" evidence="6">
    <location>
        <begin position="378"/>
        <end position="399"/>
    </location>
</feature>
<sequence>MRTKRVLFFEKLHDPSVFRTAYILNLFFCSVCFWDFAGIVVNVLMFLWAGVFFFDLFISRKSPRRIRYGSVLLAFLGAGLITALLHIDSGFGMNLIMLYHAAVCFFLFYGLHAEPDRRKTKREMNRIFGLVMVLSTALAVGGLAIVAFAPTGRLYVSDYILGIMDNRFTGLYTNPNLAAFSSVIGMVCCHILLHKRKEQAPGKRRIPVWLAVVCFAGNTLSLLLSDSNASLVFAITYVVVYSFYRLYQSSIHHSGKKSAVRGLLLAVCCLTLAFSSLAIRSSCQAGVSQLVNMTTQTQTQKTTAADTGGGSSPIAAMNVEIGRTEEYEVSSGRLGSLEQSMVLFGKFPLMGVGKGNIVPYGERYLVNGFTYTDLHDGYLTILISNGLVGLSIFAAFVLLFGRRLIHCLRKNRDKNLKELPMLFAAIGAYGVYGFFEKAVLFDVTFMVVIFWLLLGYTASRMTKYEWQEAPAAEFGMLSLGSSRSPVYNIFPLPTHREPVKLHTHDIPSARYSPSDSVSSYSAYRQSTARKLSEKPTMTDRAPLRDHPPSERWNQ</sequence>
<dbReference type="Proteomes" id="UP001489509">
    <property type="component" value="Unassembled WGS sequence"/>
</dbReference>
<comment type="caution">
    <text evidence="8">The sequence shown here is derived from an EMBL/GenBank/DDBJ whole genome shotgun (WGS) entry which is preliminary data.</text>
</comment>
<evidence type="ECO:0000313" key="9">
    <source>
        <dbReference type="Proteomes" id="UP001489509"/>
    </source>
</evidence>
<feature type="compositionally biased region" description="Basic and acidic residues" evidence="5">
    <location>
        <begin position="530"/>
        <end position="554"/>
    </location>
</feature>
<gene>
    <name evidence="8" type="ORF">WMO26_00685</name>
</gene>
<name>A0ABV1DY83_9FIRM</name>
<dbReference type="GO" id="GO:0016874">
    <property type="term" value="F:ligase activity"/>
    <property type="evidence" value="ECO:0007669"/>
    <property type="project" value="UniProtKB-KW"/>
</dbReference>
<keyword evidence="2 6" id="KW-0812">Transmembrane</keyword>
<protein>
    <submittedName>
        <fullName evidence="8">O-antigen ligase family protein</fullName>
    </submittedName>
</protein>
<feature type="compositionally biased region" description="Low complexity" evidence="5">
    <location>
        <begin position="508"/>
        <end position="526"/>
    </location>
</feature>
<dbReference type="EMBL" id="JBBMFD010000001">
    <property type="protein sequence ID" value="MEQ2439337.1"/>
    <property type="molecule type" value="Genomic_DNA"/>
</dbReference>
<dbReference type="PANTHER" id="PTHR37422:SF13">
    <property type="entry name" value="LIPOPOLYSACCHARIDE BIOSYNTHESIS PROTEIN PA4999-RELATED"/>
    <property type="match status" value="1"/>
</dbReference>
<keyword evidence="3 6" id="KW-1133">Transmembrane helix</keyword>
<feature type="transmembrane region" description="Helical" evidence="6">
    <location>
        <begin position="127"/>
        <end position="149"/>
    </location>
</feature>
<evidence type="ECO:0000256" key="2">
    <source>
        <dbReference type="ARBA" id="ARBA00022692"/>
    </source>
</evidence>
<feature type="domain" description="O-antigen ligase-related" evidence="7">
    <location>
        <begin position="219"/>
        <end position="394"/>
    </location>
</feature>
<dbReference type="InterPro" id="IPR007016">
    <property type="entry name" value="O-antigen_ligase-rel_domated"/>
</dbReference>
<evidence type="ECO:0000259" key="7">
    <source>
        <dbReference type="Pfam" id="PF04932"/>
    </source>
</evidence>
<feature type="transmembrane region" description="Helical" evidence="6">
    <location>
        <begin position="441"/>
        <end position="458"/>
    </location>
</feature>
<keyword evidence="8" id="KW-0436">Ligase</keyword>
<evidence type="ECO:0000256" key="5">
    <source>
        <dbReference type="SAM" id="MobiDB-lite"/>
    </source>
</evidence>
<accession>A0ABV1DY83</accession>
<feature type="transmembrane region" description="Helical" evidence="6">
    <location>
        <begin position="259"/>
        <end position="279"/>
    </location>
</feature>
<feature type="transmembrane region" description="Helical" evidence="6">
    <location>
        <begin position="230"/>
        <end position="247"/>
    </location>
</feature>
<evidence type="ECO:0000256" key="1">
    <source>
        <dbReference type="ARBA" id="ARBA00004141"/>
    </source>
</evidence>
<feature type="region of interest" description="Disordered" evidence="5">
    <location>
        <begin position="504"/>
        <end position="554"/>
    </location>
</feature>
<evidence type="ECO:0000256" key="4">
    <source>
        <dbReference type="ARBA" id="ARBA00023136"/>
    </source>
</evidence>
<reference evidence="8 9" key="1">
    <citation type="submission" date="2024-03" db="EMBL/GenBank/DDBJ databases">
        <title>Human intestinal bacterial collection.</title>
        <authorList>
            <person name="Pauvert C."/>
            <person name="Hitch T.C.A."/>
            <person name="Clavel T."/>
        </authorList>
    </citation>
    <scope>NUCLEOTIDE SEQUENCE [LARGE SCALE GENOMIC DNA]</scope>
    <source>
        <strain evidence="8 9">CLA-JM-H44</strain>
    </source>
</reference>
<dbReference type="RefSeq" id="WP_349217612.1">
    <property type="nucleotide sequence ID" value="NZ_JBBMFD010000001.1"/>
</dbReference>
<feature type="transmembrane region" description="Helical" evidence="6">
    <location>
        <begin position="66"/>
        <end position="85"/>
    </location>
</feature>
<proteinExistence type="predicted"/>